<keyword evidence="8" id="KW-1185">Reference proteome</keyword>
<dbReference type="PANTHER" id="PTHR42778:SF1">
    <property type="entry name" value="2-AMINOETHYLPHOSPHONATE--PYRUVATE TRANSAMINASE"/>
    <property type="match status" value="1"/>
</dbReference>
<dbReference type="SUPFAM" id="SSF53383">
    <property type="entry name" value="PLP-dependent transferases"/>
    <property type="match status" value="1"/>
</dbReference>
<evidence type="ECO:0000256" key="1">
    <source>
        <dbReference type="ARBA" id="ARBA00001933"/>
    </source>
</evidence>
<evidence type="ECO:0000256" key="3">
    <source>
        <dbReference type="ARBA" id="ARBA00022679"/>
    </source>
</evidence>
<dbReference type="InterPro" id="IPR015421">
    <property type="entry name" value="PyrdxlP-dep_Trfase_major"/>
</dbReference>
<comment type="caution">
    <text evidence="7">The sequence shown here is derived from an EMBL/GenBank/DDBJ whole genome shotgun (WGS) entry which is preliminary data.</text>
</comment>
<dbReference type="InterPro" id="IPR016181">
    <property type="entry name" value="Acyl_CoA_acyltransferase"/>
</dbReference>
<dbReference type="Gene3D" id="3.40.640.10">
    <property type="entry name" value="Type I PLP-dependent aspartate aminotransferase-like (Major domain)"/>
    <property type="match status" value="1"/>
</dbReference>
<evidence type="ECO:0000259" key="5">
    <source>
        <dbReference type="Pfam" id="PF00266"/>
    </source>
</evidence>
<feature type="domain" description="N-acyl amino acid synthase FeeM catalytic core" evidence="6">
    <location>
        <begin position="17"/>
        <end position="163"/>
    </location>
</feature>
<evidence type="ECO:0000313" key="7">
    <source>
        <dbReference type="EMBL" id="KGR81947.1"/>
    </source>
</evidence>
<accession>A0A0A3J4G1</accession>
<dbReference type="InterPro" id="IPR054597">
    <property type="entry name" value="FeeM_cat"/>
</dbReference>
<dbReference type="STRING" id="1220589.CD32_21835"/>
<feature type="domain" description="Aminotransferase class V" evidence="5">
    <location>
        <begin position="198"/>
        <end position="375"/>
    </location>
</feature>
<dbReference type="SUPFAM" id="SSF55729">
    <property type="entry name" value="Acyl-CoA N-acyltransferases (Nat)"/>
    <property type="match status" value="1"/>
</dbReference>
<dbReference type="GO" id="GO:0008483">
    <property type="term" value="F:transaminase activity"/>
    <property type="evidence" value="ECO:0007669"/>
    <property type="project" value="UniProtKB-KW"/>
</dbReference>
<dbReference type="OrthoDB" id="389074at2"/>
<comment type="cofactor">
    <cofactor evidence="1">
        <name>pyridoxal 5'-phosphate</name>
        <dbReference type="ChEBI" id="CHEBI:597326"/>
    </cofactor>
</comment>
<organism evidence="7 8">
    <name type="scientific">Lysinibacillus odysseyi 34hs-1 = NBRC 100172</name>
    <dbReference type="NCBI Taxonomy" id="1220589"/>
    <lineage>
        <taxon>Bacteria</taxon>
        <taxon>Bacillati</taxon>
        <taxon>Bacillota</taxon>
        <taxon>Bacilli</taxon>
        <taxon>Bacillales</taxon>
        <taxon>Bacillaceae</taxon>
        <taxon>Lysinibacillus</taxon>
    </lineage>
</organism>
<protein>
    <submittedName>
        <fullName evidence="7">Uncharacterized protein</fullName>
    </submittedName>
</protein>
<sequence>MYWCKIATTEKEFDEIAALNYETFVEEIPQHHRNKERRLVDRFHHENTYMLVYKESEIAGMIAFRAVRPFSLDEKIGPMEEHLPKELCGNLCELRLLAIKKEHRNGRAMLRLFKALYAYFYEQDFSACVISGTIREVKMYIQIGFEQFAPVVGAKDAEYLPMVLTRKAIDQFRVRMMKDVKMFYPGPVKQTAPLHYTNISHRSVDGVKLYNDMKETLKLMSGTKYAAVVVGSGTLANEMMLGLIKNACGKKRGLMLSNGEFGERLIAQAKQWELSFVTKSYRWNESFNVKEIEKLIKEQNVDWLSFVHGETSTGTLNPLKELQELCDAYNVKLCVDCISSFGALPFSLENVFCATAVSGKAIGALGGLAFLLYNEAPQTAVDIPSYINLAHYHETMPFTVPVYLLENTKQALTQYPERYHLLEKRLKTVLASPFYTHFGLQTEHYPIIVTFVGLEEFALCAKLNDFDLHGASSYLKQNGFVQISTIQPDFERDFAALEQLYYSFMQ</sequence>
<evidence type="ECO:0000256" key="2">
    <source>
        <dbReference type="ARBA" id="ARBA00022576"/>
    </source>
</evidence>
<keyword evidence="4" id="KW-0663">Pyridoxal phosphate</keyword>
<dbReference type="EMBL" id="JPVP01000060">
    <property type="protein sequence ID" value="KGR81947.1"/>
    <property type="molecule type" value="Genomic_DNA"/>
</dbReference>
<dbReference type="InterPro" id="IPR000192">
    <property type="entry name" value="Aminotrans_V_dom"/>
</dbReference>
<dbReference type="AlphaFoldDB" id="A0A0A3J4G1"/>
<reference evidence="7 8" key="1">
    <citation type="submission" date="2014-02" db="EMBL/GenBank/DDBJ databases">
        <title>Draft genome sequence of Lysinibacillus odysseyi NBRC 100172.</title>
        <authorList>
            <person name="Zhang F."/>
            <person name="Wang G."/>
            <person name="Zhang L."/>
        </authorList>
    </citation>
    <scope>NUCLEOTIDE SEQUENCE [LARGE SCALE GENOMIC DNA]</scope>
    <source>
        <strain evidence="7 8">NBRC 100172</strain>
    </source>
</reference>
<keyword evidence="3" id="KW-0808">Transferase</keyword>
<proteinExistence type="predicted"/>
<name>A0A0A3J4G1_9BACI</name>
<dbReference type="Proteomes" id="UP000030437">
    <property type="component" value="Unassembled WGS sequence"/>
</dbReference>
<keyword evidence="2" id="KW-0032">Aminotransferase</keyword>
<gene>
    <name evidence="7" type="ORF">CD32_21835</name>
</gene>
<dbReference type="InterPro" id="IPR015424">
    <property type="entry name" value="PyrdxlP-dep_Trfase"/>
</dbReference>
<evidence type="ECO:0000256" key="4">
    <source>
        <dbReference type="ARBA" id="ARBA00022898"/>
    </source>
</evidence>
<dbReference type="Gene3D" id="3.40.630.30">
    <property type="match status" value="1"/>
</dbReference>
<dbReference type="RefSeq" id="WP_036159025.1">
    <property type="nucleotide sequence ID" value="NZ_AVCX01000001.1"/>
</dbReference>
<dbReference type="Pfam" id="PF21926">
    <property type="entry name" value="FeeM"/>
    <property type="match status" value="1"/>
</dbReference>
<evidence type="ECO:0000313" key="8">
    <source>
        <dbReference type="Proteomes" id="UP000030437"/>
    </source>
</evidence>
<dbReference type="PANTHER" id="PTHR42778">
    <property type="entry name" value="2-AMINOETHYLPHOSPHONATE--PYRUVATE TRANSAMINASE"/>
    <property type="match status" value="1"/>
</dbReference>
<dbReference type="Pfam" id="PF00266">
    <property type="entry name" value="Aminotran_5"/>
    <property type="match status" value="1"/>
</dbReference>
<dbReference type="eggNOG" id="COG0075">
    <property type="taxonomic scope" value="Bacteria"/>
</dbReference>
<evidence type="ECO:0000259" key="6">
    <source>
        <dbReference type="Pfam" id="PF21926"/>
    </source>
</evidence>